<reference evidence="9 10" key="1">
    <citation type="submission" date="2024-06" db="EMBL/GenBank/DDBJ databases">
        <title>The Natural Products Discovery Center: Release of the First 8490 Sequenced Strains for Exploring Actinobacteria Biosynthetic Diversity.</title>
        <authorList>
            <person name="Kalkreuter E."/>
            <person name="Kautsar S.A."/>
            <person name="Yang D."/>
            <person name="Bader C.D."/>
            <person name="Teijaro C.N."/>
            <person name="Fluegel L."/>
            <person name="Davis C.M."/>
            <person name="Simpson J.R."/>
            <person name="Lauterbach L."/>
            <person name="Steele A.D."/>
            <person name="Gui C."/>
            <person name="Meng S."/>
            <person name="Li G."/>
            <person name="Viehrig K."/>
            <person name="Ye F."/>
            <person name="Su P."/>
            <person name="Kiefer A.F."/>
            <person name="Nichols A."/>
            <person name="Cepeda A.J."/>
            <person name="Yan W."/>
            <person name="Fan B."/>
            <person name="Jiang Y."/>
            <person name="Adhikari A."/>
            <person name="Zheng C.-J."/>
            <person name="Schuster L."/>
            <person name="Cowan T.M."/>
            <person name="Smanski M.J."/>
            <person name="Chevrette M.G."/>
            <person name="De Carvalho L.P.S."/>
            <person name="Shen B."/>
        </authorList>
    </citation>
    <scope>NUCLEOTIDE SEQUENCE [LARGE SCALE GENOMIC DNA]</scope>
    <source>
        <strain evidence="9 10">NPDC077434</strain>
    </source>
</reference>
<keyword evidence="10" id="KW-1185">Reference proteome</keyword>
<evidence type="ECO:0000313" key="10">
    <source>
        <dbReference type="Proteomes" id="UP001553715"/>
    </source>
</evidence>
<dbReference type="PANTHER" id="PTHR30572">
    <property type="entry name" value="MEMBRANE COMPONENT OF TRANSPORTER-RELATED"/>
    <property type="match status" value="1"/>
</dbReference>
<feature type="transmembrane region" description="Helical" evidence="7">
    <location>
        <begin position="291"/>
        <end position="317"/>
    </location>
</feature>
<gene>
    <name evidence="9" type="ORF">AB0301_15160</name>
</gene>
<dbReference type="InterPro" id="IPR003838">
    <property type="entry name" value="ABC3_permease_C"/>
</dbReference>
<evidence type="ECO:0000256" key="2">
    <source>
        <dbReference type="ARBA" id="ARBA00022475"/>
    </source>
</evidence>
<dbReference type="InterPro" id="IPR050250">
    <property type="entry name" value="Macrolide_Exporter_MacB"/>
</dbReference>
<keyword evidence="2" id="KW-1003">Cell membrane</keyword>
<evidence type="ECO:0000259" key="8">
    <source>
        <dbReference type="Pfam" id="PF02687"/>
    </source>
</evidence>
<feature type="transmembrane region" description="Helical" evidence="7">
    <location>
        <begin position="17"/>
        <end position="36"/>
    </location>
</feature>
<sequence>MNAGIIREAAASARSQPVASVVTVLMIVGMILAVMLTTGRTVGAEQQVLGSIDSVGTRSITVRADSTAGITTDVLDRIAHIEGIEWAAAFSAAVDATNAALSDGTRVPVRYLYTTQLDPLGISGTSALPGELAWASPMAQDRLGLPETAGGIALTNGASYAVTGSLDVPDFLARFEPAVFIPQPDAAGTEPVNILVVIAETPELVAPVSEAVSSVLAPEDSSKVTIDTSETLAQLRGLIQDQLGSFSRGLVLALLGLTGGLVAILLYGLVMMRRKDFGRRRALGATRSLIVTLLLAQTAILAVIGITIGTAASTIILRISGDPLPGLAFMGALGILTLATAMIAAAIPAIIASRREPIRELRVP</sequence>
<comment type="caution">
    <text evidence="9">The sequence shown here is derived from an EMBL/GenBank/DDBJ whole genome shotgun (WGS) entry which is preliminary data.</text>
</comment>
<evidence type="ECO:0000256" key="1">
    <source>
        <dbReference type="ARBA" id="ARBA00004651"/>
    </source>
</evidence>
<feature type="transmembrane region" description="Helical" evidence="7">
    <location>
        <begin position="250"/>
        <end position="270"/>
    </location>
</feature>
<comment type="subcellular location">
    <subcellularLocation>
        <location evidence="1">Cell membrane</location>
        <topology evidence="1">Multi-pass membrane protein</topology>
    </subcellularLocation>
</comment>
<dbReference type="RefSeq" id="WP_200880959.1">
    <property type="nucleotide sequence ID" value="NZ_JBFBMH010000029.1"/>
</dbReference>
<keyword evidence="3 7" id="KW-0812">Transmembrane</keyword>
<evidence type="ECO:0000313" key="9">
    <source>
        <dbReference type="EMBL" id="MEW1976396.1"/>
    </source>
</evidence>
<dbReference type="PANTHER" id="PTHR30572:SF4">
    <property type="entry name" value="ABC TRANSPORTER PERMEASE YTRF"/>
    <property type="match status" value="1"/>
</dbReference>
<proteinExistence type="inferred from homology"/>
<evidence type="ECO:0000256" key="7">
    <source>
        <dbReference type="SAM" id="Phobius"/>
    </source>
</evidence>
<feature type="transmembrane region" description="Helical" evidence="7">
    <location>
        <begin position="329"/>
        <end position="352"/>
    </location>
</feature>
<evidence type="ECO:0000256" key="3">
    <source>
        <dbReference type="ARBA" id="ARBA00022692"/>
    </source>
</evidence>
<dbReference type="Pfam" id="PF02687">
    <property type="entry name" value="FtsX"/>
    <property type="match status" value="1"/>
</dbReference>
<dbReference type="Proteomes" id="UP001553715">
    <property type="component" value="Unassembled WGS sequence"/>
</dbReference>
<dbReference type="EMBL" id="JBFBMH010000029">
    <property type="protein sequence ID" value="MEW1976396.1"/>
    <property type="molecule type" value="Genomic_DNA"/>
</dbReference>
<organism evidence="9 10">
    <name type="scientific">Microbacterium profundi</name>
    <dbReference type="NCBI Taxonomy" id="450380"/>
    <lineage>
        <taxon>Bacteria</taxon>
        <taxon>Bacillati</taxon>
        <taxon>Actinomycetota</taxon>
        <taxon>Actinomycetes</taxon>
        <taxon>Micrococcales</taxon>
        <taxon>Microbacteriaceae</taxon>
        <taxon>Microbacterium</taxon>
    </lineage>
</organism>
<evidence type="ECO:0000256" key="5">
    <source>
        <dbReference type="ARBA" id="ARBA00023136"/>
    </source>
</evidence>
<evidence type="ECO:0000256" key="4">
    <source>
        <dbReference type="ARBA" id="ARBA00022989"/>
    </source>
</evidence>
<keyword evidence="5 7" id="KW-0472">Membrane</keyword>
<evidence type="ECO:0000256" key="6">
    <source>
        <dbReference type="ARBA" id="ARBA00038076"/>
    </source>
</evidence>
<keyword evidence="4 7" id="KW-1133">Transmembrane helix</keyword>
<accession>A0ABV3LKE9</accession>
<name>A0ABV3LKE9_9MICO</name>
<comment type="similarity">
    <text evidence="6">Belongs to the ABC-4 integral membrane protein family.</text>
</comment>
<feature type="domain" description="ABC3 transporter permease C-terminal" evidence="8">
    <location>
        <begin position="251"/>
        <end position="354"/>
    </location>
</feature>
<protein>
    <submittedName>
        <fullName evidence="9">FtsX-like permease family protein</fullName>
    </submittedName>
</protein>